<gene>
    <name evidence="2" type="ORF">GDO81_028197</name>
</gene>
<evidence type="ECO:0000256" key="1">
    <source>
        <dbReference type="SAM" id="MobiDB-lite"/>
    </source>
</evidence>
<name>A0AAV6YKV9_ENGPU</name>
<sequence length="203" mass="23309">DQEKLKVTSQDQEKLNVTSHEQEKTTGTTQAKEKPTPELKKPNLISQEHEKIIGTTQELKQEKTEETTQEVEKPITSVQEQEKSQVEQNQEGTIKVTKPPKWKAAPQEPQRDTVLDFAVLLPPVEKEPETPQGWMDLCMKEWRLTERAIILPDNPNWKDLYKKKPFGRNFLKSPNPEGLSTSQPPPQEEFDPPPEKKPLETLG</sequence>
<feature type="compositionally biased region" description="Basic and acidic residues" evidence="1">
    <location>
        <begin position="1"/>
        <end position="24"/>
    </location>
</feature>
<comment type="caution">
    <text evidence="2">The sequence shown here is derived from an EMBL/GenBank/DDBJ whole genome shotgun (WGS) entry which is preliminary data.</text>
</comment>
<reference evidence="2" key="1">
    <citation type="thesis" date="2020" institute="ProQuest LLC" country="789 East Eisenhower Parkway, Ann Arbor, MI, USA">
        <title>Comparative Genomics and Chromosome Evolution.</title>
        <authorList>
            <person name="Mudd A.B."/>
        </authorList>
    </citation>
    <scope>NUCLEOTIDE SEQUENCE</scope>
    <source>
        <strain evidence="2">237g6f4</strain>
        <tissue evidence="2">Blood</tissue>
    </source>
</reference>
<dbReference type="EMBL" id="WNYA01062633">
    <property type="protein sequence ID" value="KAG8535595.1"/>
    <property type="molecule type" value="Genomic_DNA"/>
</dbReference>
<organism evidence="2 3">
    <name type="scientific">Engystomops pustulosus</name>
    <name type="common">Tungara frog</name>
    <name type="synonym">Physalaemus pustulosus</name>
    <dbReference type="NCBI Taxonomy" id="76066"/>
    <lineage>
        <taxon>Eukaryota</taxon>
        <taxon>Metazoa</taxon>
        <taxon>Chordata</taxon>
        <taxon>Craniata</taxon>
        <taxon>Vertebrata</taxon>
        <taxon>Euteleostomi</taxon>
        <taxon>Amphibia</taxon>
        <taxon>Batrachia</taxon>
        <taxon>Anura</taxon>
        <taxon>Neobatrachia</taxon>
        <taxon>Hyloidea</taxon>
        <taxon>Leptodactylidae</taxon>
        <taxon>Leiuperinae</taxon>
        <taxon>Engystomops</taxon>
    </lineage>
</organism>
<dbReference type="AlphaFoldDB" id="A0AAV6YKV9"/>
<evidence type="ECO:0000313" key="2">
    <source>
        <dbReference type="EMBL" id="KAG8535595.1"/>
    </source>
</evidence>
<feature type="non-terminal residue" evidence="2">
    <location>
        <position position="1"/>
    </location>
</feature>
<evidence type="ECO:0000313" key="3">
    <source>
        <dbReference type="Proteomes" id="UP000824782"/>
    </source>
</evidence>
<accession>A0AAV6YKV9</accession>
<feature type="compositionally biased region" description="Basic and acidic residues" evidence="1">
    <location>
        <begin position="59"/>
        <end position="73"/>
    </location>
</feature>
<feature type="non-terminal residue" evidence="2">
    <location>
        <position position="203"/>
    </location>
</feature>
<proteinExistence type="predicted"/>
<feature type="compositionally biased region" description="Basic and acidic residues" evidence="1">
    <location>
        <begin position="193"/>
        <end position="203"/>
    </location>
</feature>
<keyword evidence="3" id="KW-1185">Reference proteome</keyword>
<feature type="region of interest" description="Disordered" evidence="1">
    <location>
        <begin position="1"/>
        <end position="110"/>
    </location>
</feature>
<feature type="compositionally biased region" description="Basic and acidic residues" evidence="1">
    <location>
        <begin position="31"/>
        <end position="52"/>
    </location>
</feature>
<feature type="region of interest" description="Disordered" evidence="1">
    <location>
        <begin position="166"/>
        <end position="203"/>
    </location>
</feature>
<protein>
    <submittedName>
        <fullName evidence="2">Uncharacterized protein</fullName>
    </submittedName>
</protein>
<dbReference type="Proteomes" id="UP000824782">
    <property type="component" value="Unassembled WGS sequence"/>
</dbReference>